<evidence type="ECO:0000256" key="2">
    <source>
        <dbReference type="SAM" id="MobiDB-lite"/>
    </source>
</evidence>
<dbReference type="Proteomes" id="UP000177798">
    <property type="component" value="Chromosome 1"/>
</dbReference>
<dbReference type="InterPro" id="IPR001356">
    <property type="entry name" value="HD"/>
</dbReference>
<feature type="compositionally biased region" description="Acidic residues" evidence="2">
    <location>
        <begin position="93"/>
        <end position="107"/>
    </location>
</feature>
<dbReference type="EMBL" id="CP017814">
    <property type="protein sequence ID" value="APA06202.1"/>
    <property type="molecule type" value="Genomic_DNA"/>
</dbReference>
<organism evidence="4 5">
    <name type="scientific">Sclerotinia sclerotiorum (strain ATCC 18683 / 1980 / Ss-1)</name>
    <name type="common">White mold</name>
    <name type="synonym">Whetzelinia sclerotiorum</name>
    <dbReference type="NCBI Taxonomy" id="665079"/>
    <lineage>
        <taxon>Eukaryota</taxon>
        <taxon>Fungi</taxon>
        <taxon>Dikarya</taxon>
        <taxon>Ascomycota</taxon>
        <taxon>Pezizomycotina</taxon>
        <taxon>Leotiomycetes</taxon>
        <taxon>Helotiales</taxon>
        <taxon>Sclerotiniaceae</taxon>
        <taxon>Sclerotinia</taxon>
    </lineage>
</organism>
<evidence type="ECO:0000313" key="4">
    <source>
        <dbReference type="EMBL" id="APA06202.1"/>
    </source>
</evidence>
<feature type="domain" description="Homeobox" evidence="3">
    <location>
        <begin position="279"/>
        <end position="343"/>
    </location>
</feature>
<gene>
    <name evidence="4" type="ORF">sscle_01g009720</name>
</gene>
<name>A0A1D9PUK1_SCLS1</name>
<evidence type="ECO:0000313" key="5">
    <source>
        <dbReference type="Proteomes" id="UP000177798"/>
    </source>
</evidence>
<dbReference type="AlphaFoldDB" id="A0A1D9PUK1"/>
<feature type="region of interest" description="Disordered" evidence="2">
    <location>
        <begin position="68"/>
        <end position="122"/>
    </location>
</feature>
<evidence type="ECO:0000259" key="3">
    <source>
        <dbReference type="SMART" id="SM00389"/>
    </source>
</evidence>
<dbReference type="VEuPathDB" id="FungiDB:sscle_01g009720"/>
<proteinExistence type="predicted"/>
<keyword evidence="1" id="KW-0175">Coiled coil</keyword>
<dbReference type="OMA" id="HTIWDIS"/>
<evidence type="ECO:0000256" key="1">
    <source>
        <dbReference type="SAM" id="Coils"/>
    </source>
</evidence>
<dbReference type="KEGG" id="ssl:SS1G_01318"/>
<dbReference type="SUPFAM" id="SSF46689">
    <property type="entry name" value="Homeodomain-like"/>
    <property type="match status" value="1"/>
</dbReference>
<dbReference type="InterPro" id="IPR009057">
    <property type="entry name" value="Homeodomain-like_sf"/>
</dbReference>
<dbReference type="SMR" id="A0A1D9PUK1"/>
<dbReference type="GO" id="GO:0003677">
    <property type="term" value="F:DNA binding"/>
    <property type="evidence" value="ECO:0007669"/>
    <property type="project" value="InterPro"/>
</dbReference>
<dbReference type="SMART" id="SM00389">
    <property type="entry name" value="HOX"/>
    <property type="match status" value="1"/>
</dbReference>
<accession>A0A1D9PUK1</accession>
<reference evidence="5" key="1">
    <citation type="journal article" date="2017" name="Genome Biol. Evol.">
        <title>The complete genome sequence of the phytopathogenic fungus Sclerotinia sclerotiorum reveals insights into the genome architecture of broad host range pathogens.</title>
        <authorList>
            <person name="Derbyshire M."/>
            <person name="Denton-Giles M."/>
            <person name="Hegedus D."/>
            <person name="Seifbarghy S."/>
            <person name="Rollins J."/>
            <person name="van Kan J."/>
            <person name="Seidl M.F."/>
            <person name="Faino L."/>
            <person name="Mbengue M."/>
            <person name="Navaud O."/>
            <person name="Raffaele S."/>
            <person name="Hammond-Kosack K."/>
            <person name="Heard S."/>
            <person name="Oliver R."/>
        </authorList>
    </citation>
    <scope>NUCLEOTIDE SEQUENCE [LARGE SCALE GENOMIC DNA]</scope>
    <source>
        <strain evidence="5">ATCC 18683 / 1980 / Ss-1</strain>
    </source>
</reference>
<dbReference type="Gene3D" id="1.10.10.60">
    <property type="entry name" value="Homeodomain-like"/>
    <property type="match status" value="1"/>
</dbReference>
<dbReference type="RefSeq" id="XP_001597124.1">
    <property type="nucleotide sequence ID" value="XM_001597074.1"/>
</dbReference>
<protein>
    <recommendedName>
        <fullName evidence="3">Homeobox domain-containing protein</fullName>
    </recommendedName>
</protein>
<sequence>MDPERKPLTRWGSRELAKLKEIFHRLENGKMKGAHHGFWQEVADELNACGYDRQAGAIYAKWNRINKSAPSKQAKKTPHTIWDISDSDGLQKEDEEDDEDVEEDVAEGDGLPLEDLKDDDSIPWMEGNNWSEEEDAIAFECIKGQREREKALKLEAITADEMWRMVSKRLADLGFYRKCPNVCRYWNTKGKEKHNFDARTPSAIEKAQGEAICVSEEQPKRAGKPYGVKSTFRQDKPSSLILENPTENSSQASAISVFWNDLRVVNVTFQQTNPTAEANLKGAQPLDLSPHQHVILMAQYLKYNHLDNPVMNKLQEETGLSREQIKVFYRTQKATDKKGTEPHMQTELLAAKEVSIPILGKPELGAAGSKRHRTSDIGFQCHEEEEPTKRMRHSLGPGELVRSQRVVPVDLKAQEESSDYHPAVSVLSVSSNNNPAVSTIEVQVPSLKPETQQMDIQDHTSQLNDHLEKERQIQLRKILEAEIHHNQLELAIRAHRGRAAEENRLLQVAIDAHKKRAIAELEAAEAKELELQEQKEIMKNAMKKMSFVNALLDPPA</sequence>
<feature type="coiled-coil region" evidence="1">
    <location>
        <begin position="514"/>
        <end position="544"/>
    </location>
</feature>
<dbReference type="OrthoDB" id="3552094at2759"/>